<evidence type="ECO:0000313" key="5">
    <source>
        <dbReference type="Proteomes" id="UP000563601"/>
    </source>
</evidence>
<dbReference type="Pfam" id="PF01650">
    <property type="entry name" value="Peptidase_C13"/>
    <property type="match status" value="1"/>
</dbReference>
<dbReference type="OrthoDB" id="345222at2"/>
<dbReference type="RefSeq" id="WP_161859804.1">
    <property type="nucleotide sequence ID" value="NZ_CP047491.1"/>
</dbReference>
<dbReference type="EMBL" id="CP047491">
    <property type="protein sequence ID" value="QHQ40513.1"/>
    <property type="molecule type" value="Genomic_DNA"/>
</dbReference>
<gene>
    <name evidence="3" type="ORF">GTQ55_17045</name>
    <name evidence="2" type="ORF">HNQ53_002122</name>
</gene>
<dbReference type="SMART" id="SM00698">
    <property type="entry name" value="MORN"/>
    <property type="match status" value="4"/>
</dbReference>
<keyword evidence="1" id="KW-0677">Repeat</keyword>
<dbReference type="Proteomes" id="UP000464675">
    <property type="component" value="Chromosome"/>
</dbReference>
<name>A0A6P1TFS6_9GAMM</name>
<dbReference type="EMBL" id="JACHHR010000002">
    <property type="protein sequence ID" value="MBB5211904.1"/>
    <property type="molecule type" value="Genomic_DNA"/>
</dbReference>
<dbReference type="InterPro" id="IPR001096">
    <property type="entry name" value="Peptidase_C13"/>
</dbReference>
<protein>
    <submittedName>
        <fullName evidence="2">Uncharacterized protein (DUF2237 family)</fullName>
    </submittedName>
</protein>
<sequence length="454" mass="49701">MNHAVHLALPALVLLLAACKPVQFGGGTELPDGSVYNGEMEGGLFHGEGELIWPDGREYRGGFRKGMLGGQGKFTYADGCIYEGEFARGDFNGPGRYTCEDTIWAGNFQQGDLAEGTITWVGFGTYTGELQDFQPHGEGTLAFDEGTAIRARFESGQANGKGIREYTGADGTLHEEPGYFVNDQYYASKDAWQRGVTEAQSTLESRLYSEAERLQTALSNIAPQRPGVRDVYTLIVGGDGTQGVFEREVHWVADRLDTALDTQQRQIRLSNGSDALPLATRTSIRTSLQALDAVMNPEEDLLLVHLVSHGDANGSLYLDDSSMALNDLSVADGKQWLDALKAQHQWIVVSACYSGHWKDALATPSRVVFTSAASDRTSFGCSNDSERTWFSAALYGAALDDGVHDPADWFVAANQRVTEMEKEQGIDEESHSLPQHAIGREFSQWWHSPATARR</sequence>
<dbReference type="AlphaFoldDB" id="A0A6P1TFS6"/>
<keyword evidence="4" id="KW-1185">Reference proteome</keyword>
<dbReference type="SUPFAM" id="SSF82185">
    <property type="entry name" value="Histone H3 K4-specific methyltransferase SET7/9 N-terminal domain"/>
    <property type="match status" value="2"/>
</dbReference>
<dbReference type="InterPro" id="IPR003409">
    <property type="entry name" value="MORN"/>
</dbReference>
<organism evidence="2 5">
    <name type="scientific">Microbulbifer hydrolyticus</name>
    <dbReference type="NCBI Taxonomy" id="48074"/>
    <lineage>
        <taxon>Bacteria</taxon>
        <taxon>Pseudomonadati</taxon>
        <taxon>Pseudomonadota</taxon>
        <taxon>Gammaproteobacteria</taxon>
        <taxon>Cellvibrionales</taxon>
        <taxon>Microbulbiferaceae</taxon>
        <taxon>Microbulbifer</taxon>
    </lineage>
</organism>
<dbReference type="PANTHER" id="PTHR23084:SF263">
    <property type="entry name" value="MORN REPEAT-CONTAINING PROTEIN 1"/>
    <property type="match status" value="1"/>
</dbReference>
<evidence type="ECO:0000313" key="4">
    <source>
        <dbReference type="Proteomes" id="UP000464675"/>
    </source>
</evidence>
<reference evidence="3 4" key="1">
    <citation type="submission" date="2020-01" db="EMBL/GenBank/DDBJ databases">
        <title>The possibility of degradation of plastic by Microbulbifer hydrolyticus IRE-31.</title>
        <authorList>
            <person name="Liu L."/>
        </authorList>
    </citation>
    <scope>NUCLEOTIDE SEQUENCE [LARGE SCALE GENOMIC DNA]</scope>
    <source>
        <strain evidence="3 4">IRE-31</strain>
    </source>
</reference>
<evidence type="ECO:0000256" key="1">
    <source>
        <dbReference type="ARBA" id="ARBA00022737"/>
    </source>
</evidence>
<evidence type="ECO:0000313" key="3">
    <source>
        <dbReference type="EMBL" id="QHQ40513.1"/>
    </source>
</evidence>
<dbReference type="PANTHER" id="PTHR23084">
    <property type="entry name" value="PHOSPHATIDYLINOSITOL-4-PHOSPHATE 5-KINASE RELATED"/>
    <property type="match status" value="1"/>
</dbReference>
<accession>A0A6P1TFS6</accession>
<proteinExistence type="predicted"/>
<dbReference type="Gene3D" id="3.40.50.1460">
    <property type="match status" value="1"/>
</dbReference>
<dbReference type="GO" id="GO:0008233">
    <property type="term" value="F:peptidase activity"/>
    <property type="evidence" value="ECO:0007669"/>
    <property type="project" value="InterPro"/>
</dbReference>
<dbReference type="Pfam" id="PF02493">
    <property type="entry name" value="MORN"/>
    <property type="match status" value="3"/>
</dbReference>
<reference evidence="2 5" key="2">
    <citation type="submission" date="2020-08" db="EMBL/GenBank/DDBJ databases">
        <title>Genomic Encyclopedia of Type Strains, Phase IV (KMG-IV): sequencing the most valuable type-strain genomes for metagenomic binning, comparative biology and taxonomic classification.</title>
        <authorList>
            <person name="Goeker M."/>
        </authorList>
    </citation>
    <scope>NUCLEOTIDE SEQUENCE [LARGE SCALE GENOMIC DNA]</scope>
    <source>
        <strain evidence="2 5">DSM 11525</strain>
    </source>
</reference>
<dbReference type="Proteomes" id="UP000563601">
    <property type="component" value="Unassembled WGS sequence"/>
</dbReference>
<dbReference type="Gene3D" id="2.20.110.10">
    <property type="entry name" value="Histone H3 K4-specific methyltransferase SET7/9 N-terminal domain"/>
    <property type="match status" value="2"/>
</dbReference>
<evidence type="ECO:0000313" key="2">
    <source>
        <dbReference type="EMBL" id="MBB5211904.1"/>
    </source>
</evidence>
<dbReference type="GO" id="GO:0006508">
    <property type="term" value="P:proteolysis"/>
    <property type="evidence" value="ECO:0007669"/>
    <property type="project" value="InterPro"/>
</dbReference>